<dbReference type="UniPathway" id="UPA00074">
    <property type="reaction ID" value="UER00129"/>
</dbReference>
<accession>A0A381YNZ8</accession>
<keyword evidence="6" id="KW-0963">Cytoplasm</keyword>
<comment type="subcellular location">
    <subcellularLocation>
        <location evidence="1">Cytoplasm</location>
    </subcellularLocation>
</comment>
<name>A0A381YNZ8_9ZZZZ</name>
<dbReference type="InterPro" id="IPR036676">
    <property type="entry name" value="PurM-like_C_sf"/>
</dbReference>
<evidence type="ECO:0000259" key="16">
    <source>
        <dbReference type="Pfam" id="PF02769"/>
    </source>
</evidence>
<evidence type="ECO:0000256" key="3">
    <source>
        <dbReference type="ARBA" id="ARBA00010280"/>
    </source>
</evidence>
<dbReference type="EMBL" id="UINC01018690">
    <property type="protein sequence ID" value="SVA78725.1"/>
    <property type="molecule type" value="Genomic_DNA"/>
</dbReference>
<dbReference type="NCBIfam" id="TIGR00878">
    <property type="entry name" value="purM"/>
    <property type="match status" value="1"/>
</dbReference>
<dbReference type="Gene3D" id="3.30.1330.10">
    <property type="entry name" value="PurM-like, N-terminal domain"/>
    <property type="match status" value="1"/>
</dbReference>
<evidence type="ECO:0000256" key="9">
    <source>
        <dbReference type="ARBA" id="ARBA00022755"/>
    </source>
</evidence>
<dbReference type="GO" id="GO:0004641">
    <property type="term" value="F:phosphoribosylformylglycinamidine cyclo-ligase activity"/>
    <property type="evidence" value="ECO:0007669"/>
    <property type="project" value="UniProtKB-EC"/>
</dbReference>
<comment type="pathway">
    <text evidence="2">Purine metabolism; IMP biosynthesis via de novo pathway; 5-amino-1-(5-phospho-D-ribosyl)imidazole from N(2)-formyl-N(1)-(5-phospho-D-ribosyl)glycinamide: step 2/2.</text>
</comment>
<dbReference type="CDD" id="cd02196">
    <property type="entry name" value="PurM"/>
    <property type="match status" value="1"/>
</dbReference>
<evidence type="ECO:0000313" key="17">
    <source>
        <dbReference type="EMBL" id="SVA78725.1"/>
    </source>
</evidence>
<dbReference type="AlphaFoldDB" id="A0A381YNZ8"/>
<evidence type="ECO:0000256" key="6">
    <source>
        <dbReference type="ARBA" id="ARBA00022490"/>
    </source>
</evidence>
<evidence type="ECO:0000256" key="12">
    <source>
        <dbReference type="ARBA" id="ARBA00032931"/>
    </source>
</evidence>
<dbReference type="EC" id="6.3.3.1" evidence="4"/>
<keyword evidence="8" id="KW-0547">Nucleotide-binding</keyword>
<dbReference type="InterPro" id="IPR010918">
    <property type="entry name" value="PurM-like_C_dom"/>
</dbReference>
<dbReference type="GO" id="GO:0005829">
    <property type="term" value="C:cytosol"/>
    <property type="evidence" value="ECO:0007669"/>
    <property type="project" value="TreeGrafter"/>
</dbReference>
<dbReference type="GO" id="GO:0046084">
    <property type="term" value="P:adenine biosynthetic process"/>
    <property type="evidence" value="ECO:0007669"/>
    <property type="project" value="TreeGrafter"/>
</dbReference>
<dbReference type="PANTHER" id="PTHR10520:SF12">
    <property type="entry name" value="TRIFUNCTIONAL PURINE BIOSYNTHETIC PROTEIN ADENOSINE-3"/>
    <property type="match status" value="1"/>
</dbReference>
<evidence type="ECO:0000256" key="2">
    <source>
        <dbReference type="ARBA" id="ARBA00004686"/>
    </source>
</evidence>
<evidence type="ECO:0000256" key="13">
    <source>
        <dbReference type="ARBA" id="ARBA00033093"/>
    </source>
</evidence>
<dbReference type="GO" id="GO:0005524">
    <property type="term" value="F:ATP binding"/>
    <property type="evidence" value="ECO:0007669"/>
    <property type="project" value="UniProtKB-KW"/>
</dbReference>
<keyword evidence="10" id="KW-0067">ATP-binding</keyword>
<sequence length="348" mass="37047">VKSKRSNQGSTYQEAGVSLAASERVKRKIKELAEKTYGPSVLGGVGGFGAMYRVSGYTDPVLVSSTDPVGTKLMVAGMAGDYTNIGADLVNACVNDLIVIGADPMFFLDYIATSKLDPGVLETIVGGISEACQAVGCALIGGETSEMPGVFAGNNMDLSGFVVGVVEADQMLRPLEKIEVGDALVGIPSNGLHTNGYSLVRHVFGLNHDASPLKKYVVELGETLGESLLRPHPSYYKELRPIFGLSKGIAHITGGGLYENVPRMLPEGLGARFNSSKWEIPQVFKLLQHRGSIDIDEMYRVFNMGLGMVVACEPEKVSGVLSTVKESILAGEVVEITDVCDRVVVDTQ</sequence>
<dbReference type="Gene3D" id="3.90.650.10">
    <property type="entry name" value="PurM-like C-terminal domain"/>
    <property type="match status" value="1"/>
</dbReference>
<reference evidence="17" key="1">
    <citation type="submission" date="2018-05" db="EMBL/GenBank/DDBJ databases">
        <authorList>
            <person name="Lanie J.A."/>
            <person name="Ng W.-L."/>
            <person name="Kazmierczak K.M."/>
            <person name="Andrzejewski T.M."/>
            <person name="Davidsen T.M."/>
            <person name="Wayne K.J."/>
            <person name="Tettelin H."/>
            <person name="Glass J.I."/>
            <person name="Rusch D."/>
            <person name="Podicherti R."/>
            <person name="Tsui H.-C.T."/>
            <person name="Winkler M.E."/>
        </authorList>
    </citation>
    <scope>NUCLEOTIDE SEQUENCE</scope>
</reference>
<comment type="catalytic activity">
    <reaction evidence="14">
        <text>2-formamido-N(1)-(5-O-phospho-beta-D-ribosyl)acetamidine + ATP = 5-amino-1-(5-phospho-beta-D-ribosyl)imidazole + ADP + phosphate + H(+)</text>
        <dbReference type="Rhea" id="RHEA:23032"/>
        <dbReference type="ChEBI" id="CHEBI:15378"/>
        <dbReference type="ChEBI" id="CHEBI:30616"/>
        <dbReference type="ChEBI" id="CHEBI:43474"/>
        <dbReference type="ChEBI" id="CHEBI:137981"/>
        <dbReference type="ChEBI" id="CHEBI:147287"/>
        <dbReference type="ChEBI" id="CHEBI:456216"/>
        <dbReference type="EC" id="6.3.3.1"/>
    </reaction>
</comment>
<dbReference type="Pfam" id="PF00586">
    <property type="entry name" value="AIRS"/>
    <property type="match status" value="1"/>
</dbReference>
<evidence type="ECO:0000256" key="5">
    <source>
        <dbReference type="ARBA" id="ARBA00020367"/>
    </source>
</evidence>
<dbReference type="PANTHER" id="PTHR10520">
    <property type="entry name" value="TRIFUNCTIONAL PURINE BIOSYNTHETIC PROTEIN ADENOSINE-3-RELATED"/>
    <property type="match status" value="1"/>
</dbReference>
<proteinExistence type="inferred from homology"/>
<dbReference type="SUPFAM" id="SSF55326">
    <property type="entry name" value="PurM N-terminal domain-like"/>
    <property type="match status" value="1"/>
</dbReference>
<dbReference type="Pfam" id="PF02769">
    <property type="entry name" value="AIRS_C"/>
    <property type="match status" value="1"/>
</dbReference>
<gene>
    <name evidence="17" type="ORF">METZ01_LOCUS131579</name>
</gene>
<keyword evidence="7" id="KW-0436">Ligase</keyword>
<comment type="similarity">
    <text evidence="3">Belongs to the AIR synthase family.</text>
</comment>
<feature type="domain" description="PurM-like N-terminal" evidence="15">
    <location>
        <begin position="58"/>
        <end position="166"/>
    </location>
</feature>
<feature type="non-terminal residue" evidence="17">
    <location>
        <position position="1"/>
    </location>
</feature>
<dbReference type="InterPro" id="IPR036921">
    <property type="entry name" value="PurM-like_N_sf"/>
</dbReference>
<evidence type="ECO:0000256" key="8">
    <source>
        <dbReference type="ARBA" id="ARBA00022741"/>
    </source>
</evidence>
<organism evidence="17">
    <name type="scientific">marine metagenome</name>
    <dbReference type="NCBI Taxonomy" id="408172"/>
    <lineage>
        <taxon>unclassified sequences</taxon>
        <taxon>metagenomes</taxon>
        <taxon>ecological metagenomes</taxon>
    </lineage>
</organism>
<dbReference type="HAMAP" id="MF_00741">
    <property type="entry name" value="AIRS"/>
    <property type="match status" value="1"/>
</dbReference>
<evidence type="ECO:0000256" key="11">
    <source>
        <dbReference type="ARBA" id="ARBA00031908"/>
    </source>
</evidence>
<protein>
    <recommendedName>
        <fullName evidence="5">Phosphoribosylformylglycinamidine cyclo-ligase</fullName>
        <ecNumber evidence="4">6.3.3.1</ecNumber>
    </recommendedName>
    <alternativeName>
        <fullName evidence="12">AIR synthase</fullName>
    </alternativeName>
    <alternativeName>
        <fullName evidence="13">AIRS</fullName>
    </alternativeName>
    <alternativeName>
        <fullName evidence="11">Phosphoribosyl-aminoimidazole synthetase</fullName>
    </alternativeName>
</protein>
<dbReference type="GO" id="GO:0004637">
    <property type="term" value="F:phosphoribosylamine-glycine ligase activity"/>
    <property type="evidence" value="ECO:0007669"/>
    <property type="project" value="TreeGrafter"/>
</dbReference>
<dbReference type="FunFam" id="3.90.650.10:FF:000011">
    <property type="entry name" value="Phosphoribosylformylglycinamidine cyclo-ligase"/>
    <property type="match status" value="1"/>
</dbReference>
<dbReference type="InterPro" id="IPR016188">
    <property type="entry name" value="PurM-like_N"/>
</dbReference>
<evidence type="ECO:0000256" key="14">
    <source>
        <dbReference type="ARBA" id="ARBA00049057"/>
    </source>
</evidence>
<keyword evidence="9" id="KW-0658">Purine biosynthesis</keyword>
<evidence type="ECO:0000256" key="4">
    <source>
        <dbReference type="ARBA" id="ARBA00013047"/>
    </source>
</evidence>
<evidence type="ECO:0000256" key="10">
    <source>
        <dbReference type="ARBA" id="ARBA00022840"/>
    </source>
</evidence>
<feature type="domain" description="PurM-like C-terminal" evidence="16">
    <location>
        <begin position="179"/>
        <end position="336"/>
    </location>
</feature>
<dbReference type="InterPro" id="IPR004733">
    <property type="entry name" value="PurM_cligase"/>
</dbReference>
<evidence type="ECO:0000256" key="1">
    <source>
        <dbReference type="ARBA" id="ARBA00004496"/>
    </source>
</evidence>
<evidence type="ECO:0000259" key="15">
    <source>
        <dbReference type="Pfam" id="PF00586"/>
    </source>
</evidence>
<dbReference type="GO" id="GO:0006189">
    <property type="term" value="P:'de novo' IMP biosynthetic process"/>
    <property type="evidence" value="ECO:0007669"/>
    <property type="project" value="UniProtKB-UniPathway"/>
</dbReference>
<evidence type="ECO:0000256" key="7">
    <source>
        <dbReference type="ARBA" id="ARBA00022598"/>
    </source>
</evidence>
<dbReference type="SUPFAM" id="SSF56042">
    <property type="entry name" value="PurM C-terminal domain-like"/>
    <property type="match status" value="1"/>
</dbReference>